<name>A0A420XMS1_9ACTN</name>
<protein>
    <submittedName>
        <fullName evidence="3">Uncharacterized protein DUF4129</fullName>
    </submittedName>
</protein>
<evidence type="ECO:0000259" key="2">
    <source>
        <dbReference type="Pfam" id="PF13559"/>
    </source>
</evidence>
<accession>A0A420XMS1</accession>
<feature type="transmembrane region" description="Helical" evidence="1">
    <location>
        <begin position="58"/>
        <end position="78"/>
    </location>
</feature>
<dbReference type="EMBL" id="RBWV01000013">
    <property type="protein sequence ID" value="RKS72562.1"/>
    <property type="molecule type" value="Genomic_DNA"/>
</dbReference>
<dbReference type="OrthoDB" id="3389322at2"/>
<proteinExistence type="predicted"/>
<dbReference type="Proteomes" id="UP000281955">
    <property type="component" value="Unassembled WGS sequence"/>
</dbReference>
<dbReference type="InterPro" id="IPR025403">
    <property type="entry name" value="TgpA-like_C"/>
</dbReference>
<comment type="caution">
    <text evidence="3">The sequence shown here is derived from an EMBL/GenBank/DDBJ whole genome shotgun (WGS) entry which is preliminary data.</text>
</comment>
<feature type="domain" description="Protein-glutamine gamma-glutamyltransferase-like C-terminal" evidence="2">
    <location>
        <begin position="125"/>
        <end position="191"/>
    </location>
</feature>
<evidence type="ECO:0000256" key="1">
    <source>
        <dbReference type="SAM" id="Phobius"/>
    </source>
</evidence>
<evidence type="ECO:0000313" key="3">
    <source>
        <dbReference type="EMBL" id="RKS72562.1"/>
    </source>
</evidence>
<dbReference type="AlphaFoldDB" id="A0A420XMS1"/>
<evidence type="ECO:0000313" key="4">
    <source>
        <dbReference type="Proteomes" id="UP000281955"/>
    </source>
</evidence>
<gene>
    <name evidence="3" type="ORF">CLV35_2809</name>
</gene>
<keyword evidence="1" id="KW-1133">Transmembrane helix</keyword>
<sequence length="207" mass="22363">MVPVELGREAAHRLAAEELARQDYHRDDPGLVERALDWVLDRIGQLFGTVDRASGGHALLALTLLVLVAALGAVALRARLGPVARSARAAEPLFDAEVLDAAGHRRRADEHAAAARFELAVRERLRAVVRGLEERGLLDVRPGRTVDEAAREAGAALPSAREGLAAAAATFDDVWYGGRPALARDDELLRRVDYEVRSARPPIAAPR</sequence>
<reference evidence="3 4" key="1">
    <citation type="submission" date="2018-10" db="EMBL/GenBank/DDBJ databases">
        <title>Genomic Encyclopedia of Archaeal and Bacterial Type Strains, Phase II (KMG-II): from individual species to whole genera.</title>
        <authorList>
            <person name="Goeker M."/>
        </authorList>
    </citation>
    <scope>NUCLEOTIDE SEQUENCE [LARGE SCALE GENOMIC DNA]</scope>
    <source>
        <strain evidence="3 4">RP-AC37</strain>
    </source>
</reference>
<keyword evidence="4" id="KW-1185">Reference proteome</keyword>
<organism evidence="3 4">
    <name type="scientific">Motilibacter peucedani</name>
    <dbReference type="NCBI Taxonomy" id="598650"/>
    <lineage>
        <taxon>Bacteria</taxon>
        <taxon>Bacillati</taxon>
        <taxon>Actinomycetota</taxon>
        <taxon>Actinomycetes</taxon>
        <taxon>Motilibacterales</taxon>
        <taxon>Motilibacteraceae</taxon>
        <taxon>Motilibacter</taxon>
    </lineage>
</organism>
<keyword evidence="1" id="KW-0812">Transmembrane</keyword>
<dbReference type="RefSeq" id="WP_121194089.1">
    <property type="nucleotide sequence ID" value="NZ_RBWV01000013.1"/>
</dbReference>
<dbReference type="Pfam" id="PF13559">
    <property type="entry name" value="DUF4129"/>
    <property type="match status" value="1"/>
</dbReference>
<keyword evidence="1" id="KW-0472">Membrane</keyword>
<dbReference type="InParanoid" id="A0A420XMS1"/>